<comment type="caution">
    <text evidence="5">The sequence shown here is derived from an EMBL/GenBank/DDBJ whole genome shotgun (WGS) entry which is preliminary data.</text>
</comment>
<feature type="domain" description="Fumarate lyase N-terminal" evidence="2">
    <location>
        <begin position="4"/>
        <end position="297"/>
    </location>
</feature>
<dbReference type="PANTHER" id="PTHR43814:SF1">
    <property type="entry name" value="ARGININOSUCCINATE LYASE"/>
    <property type="match status" value="1"/>
</dbReference>
<dbReference type="Gene3D" id="1.20.200.10">
    <property type="entry name" value="Fumarase/aspartase (Central domain)"/>
    <property type="match status" value="1"/>
</dbReference>
<evidence type="ECO:0000313" key="6">
    <source>
        <dbReference type="Proteomes" id="UP001642464"/>
    </source>
</evidence>
<dbReference type="InterPro" id="IPR029419">
    <property type="entry name" value="Arg_succ_lyase_C"/>
</dbReference>
<sequence length="732" mass="79436">MWGGRFSRGPAAIMEEINASIDIDRRLWREDIAGSKAHVSMLAAAGIITEADRTAIEKGLDQIAEEIESGAFQFSKTLEDIHMNIEARLKDIIGEPAGRLHTARSRNDQVATDFRLWVRRACDETQTALTILMRALAAKAADHANAVMPGFTHLQTAQPVTLGHHLLAYVEMFARDASRFADARKRMNESPLGAAALAGTAFPIDRTATATALGFDRPCANSLDAVSSRDFAMEALAAASLTATHLSRLAEELVLWTSPHFGFASLSDKFSTGSSIMPQKRNPDAAELVRAKAGRIIASLNNLLIVMKGLPLAYAKDMQEDKAATFEGFDALALALAATAGMINDMTPHRDAMKEAATRGYSTATDIADWLVRALNTPFRDAHHVTGAIVALAERKGVTLDKLSLADMRSIDPRITQDVYSVLSVEASAASRVSYGGTAPDNVKREANRWLAQNMTAPIALRINPDVAAGGHEKISTGRLEDKFGVPWAQARALYAKARALQGIEVKGVDVHIGSQIADLAPFESAFQKVSTLISDLRADGCAIERLDLGGGLGIPYGEGVIPPHPSDYASMIKRVTAPLNVQLIFEPGRMIAGNAGILVTRVVYVKESAAKRFLIVDAGMNDLMRPALYDAWHDIWPVEKSERSEIIYDVVGPVCESSDRFAKDRAMPEMKAGELVAFMSAGAYGAAQTSQYNSRPLIPEILVRDADHFIIRTRPSFEEMIANETIPDHLR</sequence>
<dbReference type="SUPFAM" id="SSF48557">
    <property type="entry name" value="L-aspartase-like"/>
    <property type="match status" value="1"/>
</dbReference>
<dbReference type="SUPFAM" id="SSF51419">
    <property type="entry name" value="PLP-binding barrel"/>
    <property type="match status" value="1"/>
</dbReference>
<dbReference type="Pfam" id="PF00206">
    <property type="entry name" value="Lyase_1"/>
    <property type="match status" value="1"/>
</dbReference>
<dbReference type="GO" id="GO:0016829">
    <property type="term" value="F:lyase activity"/>
    <property type="evidence" value="ECO:0007669"/>
    <property type="project" value="UniProtKB-KW"/>
</dbReference>
<dbReference type="Gene3D" id="2.40.37.10">
    <property type="entry name" value="Lyase, Ornithine Decarboxylase, Chain A, domain 1"/>
    <property type="match status" value="1"/>
</dbReference>
<evidence type="ECO:0000259" key="4">
    <source>
        <dbReference type="Pfam" id="PF14698"/>
    </source>
</evidence>
<dbReference type="InterPro" id="IPR002986">
    <property type="entry name" value="DAP_deCOOHase_LysA"/>
</dbReference>
<keyword evidence="5" id="KW-0456">Lyase</keyword>
<comment type="similarity">
    <text evidence="1">Belongs to the lyase 1 family. Argininosuccinate lyase subfamily.</text>
</comment>
<dbReference type="InterPro" id="IPR022761">
    <property type="entry name" value="Fumarate_lyase_N"/>
</dbReference>
<proteinExistence type="inferred from homology"/>
<dbReference type="PRINTS" id="PR00149">
    <property type="entry name" value="FUMRATELYASE"/>
</dbReference>
<accession>A0ABP0LLR1</accession>
<dbReference type="InterPro" id="IPR022643">
    <property type="entry name" value="De-COase2_C"/>
</dbReference>
<reference evidence="5 6" key="1">
    <citation type="submission" date="2024-02" db="EMBL/GenBank/DDBJ databases">
        <authorList>
            <person name="Chen Y."/>
            <person name="Shah S."/>
            <person name="Dougan E. K."/>
            <person name="Thang M."/>
            <person name="Chan C."/>
        </authorList>
    </citation>
    <scope>NUCLEOTIDE SEQUENCE [LARGE SCALE GENOMIC DNA]</scope>
</reference>
<dbReference type="PRINTS" id="PR00145">
    <property type="entry name" value="ARGSUCLYASE"/>
</dbReference>
<dbReference type="Gene3D" id="1.10.275.10">
    <property type="entry name" value="Fumarase/aspartase (N-terminal domain)"/>
    <property type="match status" value="1"/>
</dbReference>
<feature type="domain" description="Orn/DAP/Arg decarboxylase 2 C-terminal" evidence="3">
    <location>
        <begin position="574"/>
        <end position="683"/>
    </location>
</feature>
<dbReference type="Proteomes" id="UP001642464">
    <property type="component" value="Unassembled WGS sequence"/>
</dbReference>
<evidence type="ECO:0000313" key="5">
    <source>
        <dbReference type="EMBL" id="CAK9039292.1"/>
    </source>
</evidence>
<dbReference type="Pfam" id="PF00278">
    <property type="entry name" value="Orn_DAP_Arg_deC"/>
    <property type="match status" value="1"/>
</dbReference>
<gene>
    <name evidence="5" type="ORF">SCF082_LOCUS22970</name>
</gene>
<dbReference type="CDD" id="cd01359">
    <property type="entry name" value="Argininosuccinate_lyase"/>
    <property type="match status" value="1"/>
</dbReference>
<keyword evidence="6" id="KW-1185">Reference proteome</keyword>
<dbReference type="InterPro" id="IPR020557">
    <property type="entry name" value="Fumarate_lyase_CS"/>
</dbReference>
<dbReference type="CDD" id="cd06828">
    <property type="entry name" value="PLPDE_III_DapDC"/>
    <property type="match status" value="1"/>
</dbReference>
<dbReference type="InterPro" id="IPR009049">
    <property type="entry name" value="Argininosuccinate_lyase"/>
</dbReference>
<organism evidence="5 6">
    <name type="scientific">Durusdinium trenchii</name>
    <dbReference type="NCBI Taxonomy" id="1381693"/>
    <lineage>
        <taxon>Eukaryota</taxon>
        <taxon>Sar</taxon>
        <taxon>Alveolata</taxon>
        <taxon>Dinophyceae</taxon>
        <taxon>Suessiales</taxon>
        <taxon>Symbiodiniaceae</taxon>
        <taxon>Durusdinium</taxon>
    </lineage>
</organism>
<feature type="domain" description="Argininosuccinate lyase C-terminal" evidence="4">
    <location>
        <begin position="361"/>
        <end position="428"/>
    </location>
</feature>
<evidence type="ECO:0000259" key="2">
    <source>
        <dbReference type="Pfam" id="PF00206"/>
    </source>
</evidence>
<evidence type="ECO:0000259" key="3">
    <source>
        <dbReference type="Pfam" id="PF00278"/>
    </source>
</evidence>
<dbReference type="Gene3D" id="3.20.20.10">
    <property type="entry name" value="Alanine racemase"/>
    <property type="match status" value="1"/>
</dbReference>
<dbReference type="InterPro" id="IPR029066">
    <property type="entry name" value="PLP-binding_barrel"/>
</dbReference>
<dbReference type="SUPFAM" id="SSF50621">
    <property type="entry name" value="Alanine racemase C-terminal domain-like"/>
    <property type="match status" value="1"/>
</dbReference>
<protein>
    <submittedName>
        <fullName evidence="5">Argininosuccinate lyase (ASAL) (Arginosuccinase)</fullName>
    </submittedName>
</protein>
<dbReference type="Pfam" id="PF14698">
    <property type="entry name" value="ASL_C2"/>
    <property type="match status" value="1"/>
</dbReference>
<dbReference type="InterPro" id="IPR000362">
    <property type="entry name" value="Fumarate_lyase_fam"/>
</dbReference>
<dbReference type="NCBIfam" id="TIGR00838">
    <property type="entry name" value="argH"/>
    <property type="match status" value="1"/>
</dbReference>
<dbReference type="InterPro" id="IPR009006">
    <property type="entry name" value="Ala_racemase/Decarboxylase_C"/>
</dbReference>
<dbReference type="PANTHER" id="PTHR43814">
    <property type="entry name" value="ARGININOSUCCINATE LYASE"/>
    <property type="match status" value="1"/>
</dbReference>
<evidence type="ECO:0000256" key="1">
    <source>
        <dbReference type="ARBA" id="ARBA00010755"/>
    </source>
</evidence>
<dbReference type="PROSITE" id="PS00163">
    <property type="entry name" value="FUMARATE_LYASES"/>
    <property type="match status" value="1"/>
</dbReference>
<dbReference type="InterPro" id="IPR024083">
    <property type="entry name" value="Fumarase/histidase_N"/>
</dbReference>
<dbReference type="Gene3D" id="1.10.40.30">
    <property type="entry name" value="Fumarase/aspartase (C-terminal domain)"/>
    <property type="match status" value="1"/>
</dbReference>
<dbReference type="NCBIfam" id="TIGR01048">
    <property type="entry name" value="lysA"/>
    <property type="match status" value="1"/>
</dbReference>
<dbReference type="EMBL" id="CAXAMM010016668">
    <property type="protein sequence ID" value="CAK9039292.1"/>
    <property type="molecule type" value="Genomic_DNA"/>
</dbReference>
<name>A0ABP0LLR1_9DINO</name>
<dbReference type="HAMAP" id="MF_00006">
    <property type="entry name" value="Arg_succ_lyase"/>
    <property type="match status" value="1"/>
</dbReference>
<dbReference type="InterPro" id="IPR008948">
    <property type="entry name" value="L-Aspartase-like"/>
</dbReference>